<dbReference type="GeneID" id="59149332"/>
<organism evidence="1 2">
    <name type="scientific">Infirmifilum lucidum</name>
    <dbReference type="NCBI Taxonomy" id="2776706"/>
    <lineage>
        <taxon>Archaea</taxon>
        <taxon>Thermoproteota</taxon>
        <taxon>Thermoprotei</taxon>
        <taxon>Thermofilales</taxon>
        <taxon>Thermofilaceae</taxon>
        <taxon>Infirmifilum</taxon>
    </lineage>
</organism>
<evidence type="ECO:0000313" key="1">
    <source>
        <dbReference type="EMBL" id="QOJ78231.1"/>
    </source>
</evidence>
<dbReference type="AlphaFoldDB" id="A0A7L9FF27"/>
<dbReference type="EMBL" id="CP062310">
    <property type="protein sequence ID" value="QOJ78231.1"/>
    <property type="molecule type" value="Genomic_DNA"/>
</dbReference>
<keyword evidence="2" id="KW-1185">Reference proteome</keyword>
<dbReference type="Proteomes" id="UP000594121">
    <property type="component" value="Chromosome"/>
</dbReference>
<protein>
    <submittedName>
        <fullName evidence="1">Uncharacterized protein</fullName>
    </submittedName>
</protein>
<proteinExistence type="predicted"/>
<dbReference type="KEGG" id="thel:IG193_05510"/>
<accession>A0A7L9FF27</accession>
<dbReference type="InParanoid" id="A0A7L9FF27"/>
<sequence length="126" mass="14230">MVKKAVFEVVGCTRAELEDTLKSSIGFSSVIPVETRSGLLRVQVKIKSMSRISNCWELKTGLSSGSKWMWGEVFDICIYDDETALRMVVTRKKGVGRINADVLGMWILELVRSKNSNLTVRIVERF</sequence>
<reference evidence="1 2" key="1">
    <citation type="submission" date="2020-10" db="EMBL/GenBank/DDBJ databases">
        <title>Thermofilum lucidum 3507LT sp. nov. a novel member of Thermofilaceae family isolated from Chile hot spring, and proposal of description order Thermofilales.</title>
        <authorList>
            <person name="Zayulina K.S."/>
            <person name="Elcheninov A.G."/>
            <person name="Toshchakov S.V."/>
            <person name="Kublanov I.V."/>
        </authorList>
    </citation>
    <scope>NUCLEOTIDE SEQUENCE [LARGE SCALE GENOMIC DNA]</scope>
    <source>
        <strain evidence="1 2">3507LT</strain>
    </source>
</reference>
<dbReference type="RefSeq" id="WP_192818203.1">
    <property type="nucleotide sequence ID" value="NZ_CP062310.1"/>
</dbReference>
<evidence type="ECO:0000313" key="2">
    <source>
        <dbReference type="Proteomes" id="UP000594121"/>
    </source>
</evidence>
<name>A0A7L9FF27_9CREN</name>
<gene>
    <name evidence="1" type="ORF">IG193_05510</name>
</gene>